<keyword evidence="1" id="KW-1133">Transmembrane helix</keyword>
<gene>
    <name evidence="2" type="ORF">METZ01_LOCUS181657</name>
</gene>
<evidence type="ECO:0000313" key="2">
    <source>
        <dbReference type="EMBL" id="SVB28803.1"/>
    </source>
</evidence>
<dbReference type="EMBL" id="UINC01035806">
    <property type="protein sequence ID" value="SVB28803.1"/>
    <property type="molecule type" value="Genomic_DNA"/>
</dbReference>
<organism evidence="2">
    <name type="scientific">marine metagenome</name>
    <dbReference type="NCBI Taxonomy" id="408172"/>
    <lineage>
        <taxon>unclassified sequences</taxon>
        <taxon>metagenomes</taxon>
        <taxon>ecological metagenomes</taxon>
    </lineage>
</organism>
<protein>
    <submittedName>
        <fullName evidence="2">Uncharacterized protein</fullName>
    </submittedName>
</protein>
<feature type="transmembrane region" description="Helical" evidence="1">
    <location>
        <begin position="12"/>
        <end position="30"/>
    </location>
</feature>
<keyword evidence="1" id="KW-0812">Transmembrane</keyword>
<reference evidence="2" key="1">
    <citation type="submission" date="2018-05" db="EMBL/GenBank/DDBJ databases">
        <authorList>
            <person name="Lanie J.A."/>
            <person name="Ng W.-L."/>
            <person name="Kazmierczak K.M."/>
            <person name="Andrzejewski T.M."/>
            <person name="Davidsen T.M."/>
            <person name="Wayne K.J."/>
            <person name="Tettelin H."/>
            <person name="Glass J.I."/>
            <person name="Rusch D."/>
            <person name="Podicherti R."/>
            <person name="Tsui H.-C.T."/>
            <person name="Winkler M.E."/>
        </authorList>
    </citation>
    <scope>NUCLEOTIDE SEQUENCE</scope>
</reference>
<name>A0A382CU23_9ZZZZ</name>
<feature type="non-terminal residue" evidence="2">
    <location>
        <position position="343"/>
    </location>
</feature>
<sequence length="343" mass="39338">MSNLAKSNIFSASLLYIIRLIVISIILFNFNKVLAELSNDSEPFEIWGESTNLSLPQLEDSTFEEEIIESEILDDSSSNLEDIIKTDFDYSIDDTIGLYDESNGGFSADIWKDSNFKDINYLIKSLPRDPNNHELIDLKLLSLLTIATPPLDIDESNINFLQMKLDHFKLVGDYDSIFEISELIDKEEWNQNLVESLISYYLLNDDYKFICKKPILNRISDENINLKIRAFCSAMSSNIPAIDLIISLMIEEESYDDELVYILNSYLNETVIDIEKIQNLDLFKLNLINNKNIDFSRYINGESSIESQIFFINSESKMSFKKISLIENLLSRGIIDSNVLASA</sequence>
<accession>A0A382CU23</accession>
<dbReference type="AlphaFoldDB" id="A0A382CU23"/>
<keyword evidence="1" id="KW-0472">Membrane</keyword>
<evidence type="ECO:0000256" key="1">
    <source>
        <dbReference type="SAM" id="Phobius"/>
    </source>
</evidence>
<proteinExistence type="predicted"/>